<reference evidence="2" key="2">
    <citation type="submission" date="2018-09" db="EMBL/GenBank/DDBJ databases">
        <title>Giant CbK-like Caulobacter bacteriophages have genetically divergent genomes.</title>
        <authorList>
            <person name="Wilson K."/>
            <person name="Ely B."/>
        </authorList>
    </citation>
    <scope>NUCLEOTIDE SEQUENCE [LARGE SCALE GENOMIC DNA]</scope>
</reference>
<dbReference type="PANTHER" id="PTHR34203:SF15">
    <property type="entry name" value="SLL1173 PROTEIN"/>
    <property type="match status" value="1"/>
</dbReference>
<dbReference type="InterPro" id="IPR052514">
    <property type="entry name" value="SAM-dependent_MTase"/>
</dbReference>
<evidence type="ECO:0000313" key="2">
    <source>
        <dbReference type="EMBL" id="AXQ68644.1"/>
    </source>
</evidence>
<name>A0A385E9W2_9CAUD</name>
<evidence type="ECO:0000259" key="1">
    <source>
        <dbReference type="Pfam" id="PF05050"/>
    </source>
</evidence>
<dbReference type="Proteomes" id="UP000259026">
    <property type="component" value="Segment"/>
</dbReference>
<dbReference type="Pfam" id="PF05050">
    <property type="entry name" value="Methyltransf_21"/>
    <property type="match status" value="1"/>
</dbReference>
<evidence type="ECO:0000313" key="3">
    <source>
        <dbReference type="Proteomes" id="UP000259026"/>
    </source>
</evidence>
<dbReference type="InterPro" id="IPR006342">
    <property type="entry name" value="FkbM_mtfrase"/>
</dbReference>
<sequence length="231" mass="25576">MSHSSAYAKAHGFYVPLVDAARFQAIDVLDGLPNMDVKKVKAASAICKRRRRALDVGANVGITATLLKRTFERVEAFEAVPEIHGALVLNTHKDPDLVAHLIAIGREPGALRFEYKPSHGQLSHALLDGEAPKWDDSFVTDPIEVRTIDSYGYGDVDFIKIDTEGFEGPVVFGAKDTILHCRPVILMEQRGNEALMHGAEVNEASKFVESLGMVEVKGMPFWKDRVYQFPE</sequence>
<dbReference type="SUPFAM" id="SSF53335">
    <property type="entry name" value="S-adenosyl-L-methionine-dependent methyltransferases"/>
    <property type="match status" value="1"/>
</dbReference>
<gene>
    <name evidence="2" type="ORF">CcrPW_gp105c</name>
</gene>
<protein>
    <recommendedName>
        <fullName evidence="1">Methyltransferase FkbM domain-containing protein</fullName>
    </recommendedName>
</protein>
<keyword evidence="3" id="KW-1185">Reference proteome</keyword>
<dbReference type="InterPro" id="IPR029063">
    <property type="entry name" value="SAM-dependent_MTases_sf"/>
</dbReference>
<dbReference type="EMBL" id="MH588545">
    <property type="protein sequence ID" value="AXQ68644.1"/>
    <property type="molecule type" value="Genomic_DNA"/>
</dbReference>
<dbReference type="PANTHER" id="PTHR34203">
    <property type="entry name" value="METHYLTRANSFERASE, FKBM FAMILY PROTEIN"/>
    <property type="match status" value="1"/>
</dbReference>
<dbReference type="NCBIfam" id="TIGR01444">
    <property type="entry name" value="fkbM_fam"/>
    <property type="match status" value="1"/>
</dbReference>
<dbReference type="Gene3D" id="3.40.50.150">
    <property type="entry name" value="Vaccinia Virus protein VP39"/>
    <property type="match status" value="1"/>
</dbReference>
<organism evidence="2 3">
    <name type="scientific">Caulobacter phage CcrPW</name>
    <dbReference type="NCBI Taxonomy" id="2283271"/>
    <lineage>
        <taxon>Viruses</taxon>
        <taxon>Duplodnaviria</taxon>
        <taxon>Heunggongvirae</taxon>
        <taxon>Uroviricota</taxon>
        <taxon>Caudoviricetes</taxon>
        <taxon>Jeanschmidtviridae</taxon>
        <taxon>Colossusvirus</taxon>
        <taxon>Colossusvirus PW</taxon>
    </lineage>
</organism>
<accession>A0A385E9W2</accession>
<reference evidence="2" key="1">
    <citation type="submission" date="2018-07" db="EMBL/GenBank/DDBJ databases">
        <authorList>
            <person name="Quirk P.G."/>
            <person name="Krulwich T.A."/>
        </authorList>
    </citation>
    <scope>NUCLEOTIDE SEQUENCE</scope>
</reference>
<feature type="domain" description="Methyltransferase FkbM" evidence="1">
    <location>
        <begin position="55"/>
        <end position="193"/>
    </location>
</feature>
<proteinExistence type="predicted"/>